<keyword evidence="3" id="KW-1185">Reference proteome</keyword>
<accession>A0A9W9Z9U9</accession>
<evidence type="ECO:0000313" key="3">
    <source>
        <dbReference type="Proteomes" id="UP001163046"/>
    </source>
</evidence>
<feature type="region of interest" description="Disordered" evidence="1">
    <location>
        <begin position="62"/>
        <end position="94"/>
    </location>
</feature>
<evidence type="ECO:0000256" key="1">
    <source>
        <dbReference type="SAM" id="MobiDB-lite"/>
    </source>
</evidence>
<evidence type="ECO:0000313" key="2">
    <source>
        <dbReference type="EMBL" id="KAJ7377601.1"/>
    </source>
</evidence>
<reference evidence="2" key="1">
    <citation type="submission" date="2023-01" db="EMBL/GenBank/DDBJ databases">
        <title>Genome assembly of the deep-sea coral Lophelia pertusa.</title>
        <authorList>
            <person name="Herrera S."/>
            <person name="Cordes E."/>
        </authorList>
    </citation>
    <scope>NUCLEOTIDE SEQUENCE</scope>
    <source>
        <strain evidence="2">USNM1676648</strain>
        <tissue evidence="2">Polyp</tissue>
    </source>
</reference>
<name>A0A9W9Z9U9_9CNID</name>
<dbReference type="EMBL" id="MU826376">
    <property type="protein sequence ID" value="KAJ7377601.1"/>
    <property type="molecule type" value="Genomic_DNA"/>
</dbReference>
<sequence length="135" mass="14981">MSNSKEITAHGLLSTSERRFCLGFFSHITRNDSGTTYFPGASNGFFYCERHFHEEEPKLVLPSANLDSSRTAKSSEEQQGDSVIPAPPALSDGDITRLSLQRDTESLQIQRLQLELQLAQLKLGSDPTPLRQSAK</sequence>
<proteinExistence type="predicted"/>
<protein>
    <submittedName>
        <fullName evidence="2">Uncharacterized protein</fullName>
    </submittedName>
</protein>
<gene>
    <name evidence="2" type="ORF">OS493_028161</name>
</gene>
<comment type="caution">
    <text evidence="2">The sequence shown here is derived from an EMBL/GenBank/DDBJ whole genome shotgun (WGS) entry which is preliminary data.</text>
</comment>
<dbReference type="Proteomes" id="UP001163046">
    <property type="component" value="Unassembled WGS sequence"/>
</dbReference>
<dbReference type="AlphaFoldDB" id="A0A9W9Z9U9"/>
<organism evidence="2 3">
    <name type="scientific">Desmophyllum pertusum</name>
    <dbReference type="NCBI Taxonomy" id="174260"/>
    <lineage>
        <taxon>Eukaryota</taxon>
        <taxon>Metazoa</taxon>
        <taxon>Cnidaria</taxon>
        <taxon>Anthozoa</taxon>
        <taxon>Hexacorallia</taxon>
        <taxon>Scleractinia</taxon>
        <taxon>Caryophylliina</taxon>
        <taxon>Caryophylliidae</taxon>
        <taxon>Desmophyllum</taxon>
    </lineage>
</organism>